<dbReference type="RefSeq" id="WP_139282390.1">
    <property type="nucleotide sequence ID" value="NZ_FRXO01000001.1"/>
</dbReference>
<sequence length="431" mass="45731">MGIPVFDQPAEGPAGTAGSWSGGSSPPPREPFAATDSDDASSAGVDDDGRLPSGPRPWTGDAFAPAGAAAPPTAGDIAAHGHRHAEHPHPGSGEYGQRRYAALDLGTNNCRLLIAEARGRNFRVIDAFSRIVRLGEGVSLSGVLADAAMDRAIDALKVCRRKLTDRHVDRFRLIATEACRAASNGDLFLQRVRQEADLELEVVSRETEARLAVVGCASLVDREGDGAILFDIGGGSSELVWLDLRRKNGPVAVARAIRAWTSLPVGVVGLADRHGGVAVTPDTFERMVDEVSGLLAAFDPGHELDAAVASGRVHFLGTSGTVTTLAGVYLGLARYDRRRVDGTWLDAAEVEGMIDRVRAMDYDERVASPCIGRDRADLVIAGCAILEAIRRRWPCRRLRVADRGLREGILTELISADRGHGQGGMSGAGRS</sequence>
<evidence type="ECO:0000259" key="2">
    <source>
        <dbReference type="Pfam" id="PF02541"/>
    </source>
</evidence>
<dbReference type="Proteomes" id="UP000186406">
    <property type="component" value="Unassembled WGS sequence"/>
</dbReference>
<feature type="compositionally biased region" description="Low complexity" evidence="1">
    <location>
        <begin position="12"/>
        <end position="24"/>
    </location>
</feature>
<dbReference type="InterPro" id="IPR003695">
    <property type="entry name" value="Ppx_GppA_N"/>
</dbReference>
<dbReference type="SUPFAM" id="SSF53067">
    <property type="entry name" value="Actin-like ATPase domain"/>
    <property type="match status" value="2"/>
</dbReference>
<keyword evidence="4" id="KW-1185">Reference proteome</keyword>
<dbReference type="InterPro" id="IPR050273">
    <property type="entry name" value="GppA/Ppx_hydrolase"/>
</dbReference>
<evidence type="ECO:0000313" key="4">
    <source>
        <dbReference type="Proteomes" id="UP000186406"/>
    </source>
</evidence>
<dbReference type="Gene3D" id="3.30.420.40">
    <property type="match status" value="1"/>
</dbReference>
<dbReference type="AlphaFoldDB" id="A0A1M7Z8R9"/>
<dbReference type="OrthoDB" id="9793035at2"/>
<protein>
    <submittedName>
        <fullName evidence="3">Exopolyphosphatase / guanosine-5'-triphosphate,3'-diphosphate pyrophosphatase</fullName>
    </submittedName>
</protein>
<dbReference type="GO" id="GO:0016462">
    <property type="term" value="F:pyrophosphatase activity"/>
    <property type="evidence" value="ECO:0007669"/>
    <property type="project" value="TreeGrafter"/>
</dbReference>
<evidence type="ECO:0000313" key="3">
    <source>
        <dbReference type="EMBL" id="SHO61343.1"/>
    </source>
</evidence>
<dbReference type="PANTHER" id="PTHR30005:SF0">
    <property type="entry name" value="RETROGRADE REGULATION PROTEIN 2"/>
    <property type="match status" value="1"/>
</dbReference>
<feature type="domain" description="Ppx/GppA phosphatase N-terminal" evidence="2">
    <location>
        <begin position="114"/>
        <end position="413"/>
    </location>
</feature>
<name>A0A1M7Z8R9_9HYPH</name>
<accession>A0A1M7Z8R9</accession>
<dbReference type="PANTHER" id="PTHR30005">
    <property type="entry name" value="EXOPOLYPHOSPHATASE"/>
    <property type="match status" value="1"/>
</dbReference>
<dbReference type="Gene3D" id="3.30.420.150">
    <property type="entry name" value="Exopolyphosphatase. Domain 2"/>
    <property type="match status" value="1"/>
</dbReference>
<feature type="region of interest" description="Disordered" evidence="1">
    <location>
        <begin position="1"/>
        <end position="96"/>
    </location>
</feature>
<organism evidence="3 4">
    <name type="scientific">Pseudoxanthobacter soli DSM 19599</name>
    <dbReference type="NCBI Taxonomy" id="1123029"/>
    <lineage>
        <taxon>Bacteria</taxon>
        <taxon>Pseudomonadati</taxon>
        <taxon>Pseudomonadota</taxon>
        <taxon>Alphaproteobacteria</taxon>
        <taxon>Hyphomicrobiales</taxon>
        <taxon>Segnochrobactraceae</taxon>
        <taxon>Pseudoxanthobacter</taxon>
    </lineage>
</organism>
<reference evidence="3 4" key="1">
    <citation type="submission" date="2016-12" db="EMBL/GenBank/DDBJ databases">
        <authorList>
            <person name="Song W.-J."/>
            <person name="Kurnit D.M."/>
        </authorList>
    </citation>
    <scope>NUCLEOTIDE SEQUENCE [LARGE SCALE GENOMIC DNA]</scope>
    <source>
        <strain evidence="3 4">DSM 19599</strain>
    </source>
</reference>
<dbReference type="EMBL" id="FRXO01000001">
    <property type="protein sequence ID" value="SHO61343.1"/>
    <property type="molecule type" value="Genomic_DNA"/>
</dbReference>
<proteinExistence type="predicted"/>
<evidence type="ECO:0000256" key="1">
    <source>
        <dbReference type="SAM" id="MobiDB-lite"/>
    </source>
</evidence>
<dbReference type="STRING" id="1123029.SAMN02745172_00734"/>
<feature type="compositionally biased region" description="Low complexity" evidence="1">
    <location>
        <begin position="59"/>
        <end position="78"/>
    </location>
</feature>
<dbReference type="InterPro" id="IPR043129">
    <property type="entry name" value="ATPase_NBD"/>
</dbReference>
<dbReference type="Pfam" id="PF02541">
    <property type="entry name" value="Ppx-GppA"/>
    <property type="match status" value="1"/>
</dbReference>
<gene>
    <name evidence="3" type="ORF">SAMN02745172_00734</name>
</gene>
<dbReference type="CDD" id="cd24054">
    <property type="entry name" value="ASKHA_NBD_AaPPX-GppA_MtPPX2-like"/>
    <property type="match status" value="1"/>
</dbReference>